<keyword evidence="6 8" id="KW-0808">Transferase</keyword>
<evidence type="ECO:0000256" key="5">
    <source>
        <dbReference type="ARBA" id="ARBA00022603"/>
    </source>
</evidence>
<evidence type="ECO:0000313" key="10">
    <source>
        <dbReference type="Proteomes" id="UP000242753"/>
    </source>
</evidence>
<dbReference type="InterPro" id="IPR029063">
    <property type="entry name" value="SAM-dependent_MTases_sf"/>
</dbReference>
<protein>
    <recommendedName>
        <fullName evidence="4 8">Ribosomal RNA small subunit methyltransferase D</fullName>
        <ecNumber evidence="3 8">2.1.1.171</ecNumber>
    </recommendedName>
</protein>
<dbReference type="InterPro" id="IPR004398">
    <property type="entry name" value="RNA_MeTrfase_RsmD"/>
</dbReference>
<dbReference type="GO" id="GO:0052913">
    <property type="term" value="F:16S rRNA (guanine(966)-N(2))-methyltransferase activity"/>
    <property type="evidence" value="ECO:0007669"/>
    <property type="project" value="UniProtKB-EC"/>
</dbReference>
<evidence type="ECO:0000256" key="3">
    <source>
        <dbReference type="ARBA" id="ARBA00012141"/>
    </source>
</evidence>
<keyword evidence="8" id="KW-0949">S-adenosyl-L-methionine</keyword>
<organism evidence="9 10">
    <name type="scientific">Candidatus Westeberhardia cardiocondylae</name>
    <dbReference type="NCBI Taxonomy" id="1594731"/>
    <lineage>
        <taxon>Bacteria</taxon>
        <taxon>Pseudomonadati</taxon>
        <taxon>Pseudomonadota</taxon>
        <taxon>Gammaproteobacteria</taxon>
        <taxon>Enterobacterales</taxon>
        <taxon>Enterobacteriaceae</taxon>
        <taxon>ant endosymbionts</taxon>
        <taxon>Candidatus Westeberhardia</taxon>
    </lineage>
</organism>
<dbReference type="Proteomes" id="UP000242753">
    <property type="component" value="Chromosome I"/>
</dbReference>
<comment type="catalytic activity">
    <reaction evidence="7 8">
        <text>guanosine(966) in 16S rRNA + S-adenosyl-L-methionine = N(2)-methylguanosine(966) in 16S rRNA + S-adenosyl-L-homocysteine + H(+)</text>
        <dbReference type="Rhea" id="RHEA:23548"/>
        <dbReference type="Rhea" id="RHEA-COMP:10211"/>
        <dbReference type="Rhea" id="RHEA-COMP:10212"/>
        <dbReference type="ChEBI" id="CHEBI:15378"/>
        <dbReference type="ChEBI" id="CHEBI:57856"/>
        <dbReference type="ChEBI" id="CHEBI:59789"/>
        <dbReference type="ChEBI" id="CHEBI:74269"/>
        <dbReference type="ChEBI" id="CHEBI:74481"/>
        <dbReference type="EC" id="2.1.1.171"/>
    </reaction>
</comment>
<dbReference type="PROSITE" id="PS00092">
    <property type="entry name" value="N6_MTASE"/>
    <property type="match status" value="1"/>
</dbReference>
<dbReference type="InterPro" id="IPR002052">
    <property type="entry name" value="DNA_methylase_N6_adenine_CS"/>
</dbReference>
<gene>
    <name evidence="9" type="primary">rsmD</name>
    <name evidence="9" type="ORF">WEOB_071</name>
</gene>
<dbReference type="PANTHER" id="PTHR43542">
    <property type="entry name" value="METHYLTRANSFERASE"/>
    <property type="match status" value="1"/>
</dbReference>
<dbReference type="PIRSF" id="PIRSF004553">
    <property type="entry name" value="CHP00095"/>
    <property type="match status" value="1"/>
</dbReference>
<keyword evidence="10" id="KW-1185">Reference proteome</keyword>
<dbReference type="EMBL" id="LN774881">
    <property type="protein sequence ID" value="CEN32030.1"/>
    <property type="molecule type" value="Genomic_DNA"/>
</dbReference>
<proteinExistence type="inferred from homology"/>
<keyword evidence="8" id="KW-0698">rRNA processing</keyword>
<evidence type="ECO:0000256" key="4">
    <source>
        <dbReference type="ARBA" id="ARBA00013682"/>
    </source>
</evidence>
<dbReference type="STRING" id="1594731.WEOB_071"/>
<keyword evidence="5 8" id="KW-0489">Methyltransferase</keyword>
<dbReference type="SUPFAM" id="SSF53335">
    <property type="entry name" value="S-adenosyl-L-methionine-dependent methyltransferases"/>
    <property type="match status" value="1"/>
</dbReference>
<dbReference type="RefSeq" id="WP_281263935.1">
    <property type="nucleotide sequence ID" value="NZ_LN774881.1"/>
</dbReference>
<evidence type="ECO:0000256" key="7">
    <source>
        <dbReference type="ARBA" id="ARBA00048326"/>
    </source>
</evidence>
<evidence type="ECO:0000256" key="8">
    <source>
        <dbReference type="PIRNR" id="PIRNR004553"/>
    </source>
</evidence>
<dbReference type="NCBIfam" id="TIGR00095">
    <property type="entry name" value="16S rRNA (guanine(966)-N(2))-methyltransferase RsmD"/>
    <property type="match status" value="1"/>
</dbReference>
<evidence type="ECO:0000256" key="6">
    <source>
        <dbReference type="ARBA" id="ARBA00022679"/>
    </source>
</evidence>
<dbReference type="GO" id="GO:0003676">
    <property type="term" value="F:nucleic acid binding"/>
    <property type="evidence" value="ECO:0007669"/>
    <property type="project" value="InterPro"/>
</dbReference>
<reference evidence="10" key="1">
    <citation type="submission" date="2015-01" db="EMBL/GenBank/DDBJ databases">
        <authorList>
            <person name="Manzano-Marin A."/>
            <person name="Manzano-Marin A."/>
        </authorList>
    </citation>
    <scope>NUCLEOTIDE SEQUENCE [LARGE SCALE GENOMIC DNA]</scope>
    <source>
        <strain evidence="10">obscurior</strain>
    </source>
</reference>
<evidence type="ECO:0000313" key="9">
    <source>
        <dbReference type="EMBL" id="CEN32030.1"/>
    </source>
</evidence>
<comment type="similarity">
    <text evidence="2 8">Belongs to the methyltransferase superfamily. RsmD family.</text>
</comment>
<sequence>MKKKSQKKIKIISGKWKGRTLILPKNQPKLRPTKNQIRETLFNWLNPIIYKTRCLDCFAGSGILGLEAISRGASISFLLENNSIIRNYTIKNLQTLKIKNAISILTNSIFWLKKTKKIFDIVFIDPPFQKKTLLKKTIKILEKKILSKNAWIYIETNANSSTNVTIPKIWKKYKKKITGNVLYQLYHKST</sequence>
<dbReference type="Pfam" id="PF03602">
    <property type="entry name" value="Cons_hypoth95"/>
    <property type="match status" value="1"/>
</dbReference>
<comment type="function">
    <text evidence="1 8">Specifically methylates the guanine in position 966 of 16S rRNA in the assembled 30S particle.</text>
</comment>
<evidence type="ECO:0000256" key="2">
    <source>
        <dbReference type="ARBA" id="ARBA00005269"/>
    </source>
</evidence>
<accession>A0A0H5BWG6</accession>
<evidence type="ECO:0000256" key="1">
    <source>
        <dbReference type="ARBA" id="ARBA00002649"/>
    </source>
</evidence>
<dbReference type="Gene3D" id="3.40.50.150">
    <property type="entry name" value="Vaccinia Virus protein VP39"/>
    <property type="match status" value="1"/>
</dbReference>
<dbReference type="EC" id="2.1.1.171" evidence="3 8"/>
<dbReference type="PANTHER" id="PTHR43542:SF1">
    <property type="entry name" value="METHYLTRANSFERASE"/>
    <property type="match status" value="1"/>
</dbReference>
<dbReference type="KEGG" id="wca:WEOB_071"/>
<name>A0A0H5BWG6_9ENTR</name>
<dbReference type="AlphaFoldDB" id="A0A0H5BWG6"/>
<dbReference type="CDD" id="cd02440">
    <property type="entry name" value="AdoMet_MTases"/>
    <property type="match status" value="1"/>
</dbReference>
<dbReference type="PATRIC" id="fig|1594731.3.peg.64"/>